<evidence type="ECO:0000313" key="2">
    <source>
        <dbReference type="EMBL" id="MBK9718350.1"/>
    </source>
</evidence>
<feature type="domain" description="Secretion system C-terminal sorting" evidence="1">
    <location>
        <begin position="531"/>
        <end position="603"/>
    </location>
</feature>
<comment type="caution">
    <text evidence="2">The sequence shown here is derived from an EMBL/GenBank/DDBJ whole genome shotgun (WGS) entry which is preliminary data.</text>
</comment>
<dbReference type="Pfam" id="PF13688">
    <property type="entry name" value="Reprolysin_5"/>
    <property type="match status" value="1"/>
</dbReference>
<name>A0A9D7S9C4_9BACT</name>
<evidence type="ECO:0000313" key="3">
    <source>
        <dbReference type="Proteomes" id="UP000808349"/>
    </source>
</evidence>
<dbReference type="NCBIfam" id="TIGR04183">
    <property type="entry name" value="Por_Secre_tail"/>
    <property type="match status" value="1"/>
</dbReference>
<dbReference type="Proteomes" id="UP000808349">
    <property type="component" value="Unassembled WGS sequence"/>
</dbReference>
<dbReference type="SUPFAM" id="SSF55486">
    <property type="entry name" value="Metalloproteases ('zincins'), catalytic domain"/>
    <property type="match status" value="1"/>
</dbReference>
<reference evidence="2 3" key="1">
    <citation type="submission" date="2020-10" db="EMBL/GenBank/DDBJ databases">
        <title>Connecting structure to function with the recovery of over 1000 high-quality activated sludge metagenome-assembled genomes encoding full-length rRNA genes using long-read sequencing.</title>
        <authorList>
            <person name="Singleton C.M."/>
            <person name="Petriglieri F."/>
            <person name="Kristensen J.M."/>
            <person name="Kirkegaard R.H."/>
            <person name="Michaelsen T.Y."/>
            <person name="Andersen M.H."/>
            <person name="Karst S.M."/>
            <person name="Dueholm M.S."/>
            <person name="Nielsen P.H."/>
            <person name="Albertsen M."/>
        </authorList>
    </citation>
    <scope>NUCLEOTIDE SEQUENCE [LARGE SCALE GENOMIC DNA]</scope>
    <source>
        <strain evidence="2">Ribe_18-Q3-R11-54_BAT3C.373</strain>
    </source>
</reference>
<dbReference type="Gene3D" id="3.40.390.10">
    <property type="entry name" value="Collagenase (Catalytic Domain)"/>
    <property type="match status" value="1"/>
</dbReference>
<dbReference type="Pfam" id="PF18962">
    <property type="entry name" value="Por_Secre_tail"/>
    <property type="match status" value="1"/>
</dbReference>
<dbReference type="EMBL" id="JADKFW010000010">
    <property type="protein sequence ID" value="MBK9718350.1"/>
    <property type="molecule type" value="Genomic_DNA"/>
</dbReference>
<protein>
    <submittedName>
        <fullName evidence="2">T9SS type A sorting domain-containing protein</fullName>
    </submittedName>
</protein>
<dbReference type="InterPro" id="IPR024079">
    <property type="entry name" value="MetalloPept_cat_dom_sf"/>
</dbReference>
<evidence type="ECO:0000259" key="1">
    <source>
        <dbReference type="Pfam" id="PF18962"/>
    </source>
</evidence>
<gene>
    <name evidence="2" type="ORF">IPO85_12740</name>
</gene>
<dbReference type="AlphaFoldDB" id="A0A9D7S9C4"/>
<proteinExistence type="predicted"/>
<sequence>MRHLFLLLIFIFFDNGIFSQAAIFSYSNGPLNQTVAQQTLITHASTIPHIGSIQYIQFSPLSSIGSGNIINLNIPTVLNGSNLQFEIDEVLYATPSQYSIQATSSIGSLTLYLTPEGIGGVIDLVNRKFTIYPLGGESALMFENNIFIDNSSTCATNGTSHDLNQDVDFCHGDCGAGILDVLVLISPEAHTWLQGTYNNWAWWFLFTESNNINWAFFNSGVPNKSVRVTLREFTPDFAWSLNQFVDNRIDEDLTNIGQSSNAQNLMNQNRADLVVLLTDNDYDGPISTGGQGVIFGAANSLDPFSNNKFCITQVQNIDPSRFTMAHEIAHQFGCRHSTPIGNGCQHGFNMPNGRNTIMANGAANNSRIQHFSNPNINFIGNPTGIINQRDNAQQIRAAFCESVNNNTQPTFATSFSPNEKVCFGEPAYFTSSVIQGRCPLPPVGTLGDCGLPPYIYEWRVSSTLNFSNSIIVGTNPDLELEDVGCPFFFLRLTVTSADGLIATYTRRLKCVNGPCPRNKTLNSNLPHNVELYPNPAEDKVFVKMKAEEIFHSLSCIDINGKFHSLNYQLSDDLIQIKTDELIGGLYIVKIKTNQGIKNLKMIIN</sequence>
<organism evidence="2 3">
    <name type="scientific">Candidatus Defluviibacterium haderslevense</name>
    <dbReference type="NCBI Taxonomy" id="2981993"/>
    <lineage>
        <taxon>Bacteria</taxon>
        <taxon>Pseudomonadati</taxon>
        <taxon>Bacteroidota</taxon>
        <taxon>Saprospiria</taxon>
        <taxon>Saprospirales</taxon>
        <taxon>Saprospiraceae</taxon>
        <taxon>Candidatus Defluviibacterium</taxon>
    </lineage>
</organism>
<dbReference type="GO" id="GO:0008237">
    <property type="term" value="F:metallopeptidase activity"/>
    <property type="evidence" value="ECO:0007669"/>
    <property type="project" value="InterPro"/>
</dbReference>
<accession>A0A9D7S9C4</accession>
<dbReference type="InterPro" id="IPR026444">
    <property type="entry name" value="Secre_tail"/>
</dbReference>